<organism evidence="1 2">
    <name type="scientific">Haloactinopolyspora alba</name>
    <dbReference type="NCBI Taxonomy" id="648780"/>
    <lineage>
        <taxon>Bacteria</taxon>
        <taxon>Bacillati</taxon>
        <taxon>Actinomycetota</taxon>
        <taxon>Actinomycetes</taxon>
        <taxon>Jiangellales</taxon>
        <taxon>Jiangellaceae</taxon>
        <taxon>Haloactinopolyspora</taxon>
    </lineage>
</organism>
<dbReference type="Proteomes" id="UP000243528">
    <property type="component" value="Unassembled WGS sequence"/>
</dbReference>
<name>A0A2P8E9L4_9ACTN</name>
<accession>A0A2P8E9L4</accession>
<sequence length="38" mass="4644">MVFQEGRRSFNDRYVTFLLDQIIPRVTERYSITENPDH</sequence>
<keyword evidence="2" id="KW-1185">Reference proteome</keyword>
<proteinExistence type="predicted"/>
<gene>
    <name evidence="1" type="ORF">CLV30_103327</name>
</gene>
<comment type="caution">
    <text evidence="1">The sequence shown here is derived from an EMBL/GenBank/DDBJ whole genome shotgun (WGS) entry which is preliminary data.</text>
</comment>
<reference evidence="1 2" key="1">
    <citation type="submission" date="2018-03" db="EMBL/GenBank/DDBJ databases">
        <title>Genomic Encyclopedia of Archaeal and Bacterial Type Strains, Phase II (KMG-II): from individual species to whole genera.</title>
        <authorList>
            <person name="Goeker M."/>
        </authorList>
    </citation>
    <scope>NUCLEOTIDE SEQUENCE [LARGE SCALE GENOMIC DNA]</scope>
    <source>
        <strain evidence="1 2">DSM 45211</strain>
    </source>
</reference>
<evidence type="ECO:0000313" key="1">
    <source>
        <dbReference type="EMBL" id="PSL06172.1"/>
    </source>
</evidence>
<protein>
    <submittedName>
        <fullName evidence="1">Uncharacterized protein</fullName>
    </submittedName>
</protein>
<dbReference type="AlphaFoldDB" id="A0A2P8E9L4"/>
<evidence type="ECO:0000313" key="2">
    <source>
        <dbReference type="Proteomes" id="UP000243528"/>
    </source>
</evidence>
<dbReference type="EMBL" id="PYGE01000003">
    <property type="protein sequence ID" value="PSL06172.1"/>
    <property type="molecule type" value="Genomic_DNA"/>
</dbReference>